<keyword evidence="2" id="KW-1185">Reference proteome</keyword>
<name>A0ACC2WXL4_9TREE</name>
<sequence length="785" mass="80339">MHVSPLLLGVAIASTSATAAALPRGRSRGRIHSAASSFLKLRSPPAPPAERFVILPGEPVQVTEKREIASADVYHRPSAADDVPAVVHAAAVPVSTDSIDTSSGKHTQQPDIDVDDAKVSQVVSSLVASAEAFETFTYSNYAAGLTASSSSPVATATSDPVQEAIQAAESYAMQHQKVAALPTVTVHLVMEPTQEADGSWDYVVKVGADGTATASPTWMAAPTPTATRSASDYYVPSASASLAAEPSATIVTGEQSAPVESPTPEYYYGNTHTYNGTTRADSDLPNVESTLPFFDATIRTLATTTSSHFAFQCADTTSYYYSDTSDATQVCPGGTVCRFVNTACSPCVWPDQDIWCAGKIYPFVDPAPEASTEPALPSSTETPVQPTTQVPVGEPTTTQAPVNEPTPTQVTTYVTGSGYHSASGETGRGAVTFTYTTSNAAVPTAVTTPAVTSQEVPSSSVSESGYASAPVETAWTSGHGGQHSYPWMTEPATTITSVESAPAPTSVEMTTTLSNGVIIATLVPSSASSAVQSASTSTNSWLVEATKGPDPIHVGSSSVSSAQPTASVTESVSATITSVESVSVSTTEAPTTEQASSTYYTSEPFPTAAPSSGSPSNETSTQSNVETATVTDSVLVPTSTQSANEESATNTWASSSSGILPGNGTDIVLPTASITSQASEPVLTASASASITDPTDNGIATETVTDWDIVNATSTTYVPWETASATDSASTSAPVESASSTQSTWESIITSSATSASGTSVQATESASSSAAESTESVLGHSYID</sequence>
<organism evidence="1 2">
    <name type="scientific">Naganishia adeliensis</name>
    <dbReference type="NCBI Taxonomy" id="92952"/>
    <lineage>
        <taxon>Eukaryota</taxon>
        <taxon>Fungi</taxon>
        <taxon>Dikarya</taxon>
        <taxon>Basidiomycota</taxon>
        <taxon>Agaricomycotina</taxon>
        <taxon>Tremellomycetes</taxon>
        <taxon>Filobasidiales</taxon>
        <taxon>Filobasidiaceae</taxon>
        <taxon>Naganishia</taxon>
    </lineage>
</organism>
<reference evidence="1" key="1">
    <citation type="submission" date="2023-04" db="EMBL/GenBank/DDBJ databases">
        <title>Draft Genome sequencing of Naganishia species isolated from polar environments using Oxford Nanopore Technology.</title>
        <authorList>
            <person name="Leo P."/>
            <person name="Venkateswaran K."/>
        </authorList>
    </citation>
    <scope>NUCLEOTIDE SEQUENCE</scope>
    <source>
        <strain evidence="1">MNA-CCFEE 5262</strain>
    </source>
</reference>
<evidence type="ECO:0000313" key="2">
    <source>
        <dbReference type="Proteomes" id="UP001230649"/>
    </source>
</evidence>
<accession>A0ACC2WXL4</accession>
<dbReference type="EMBL" id="JASBWS010000006">
    <property type="protein sequence ID" value="KAJ9115262.1"/>
    <property type="molecule type" value="Genomic_DNA"/>
</dbReference>
<comment type="caution">
    <text evidence="1">The sequence shown here is derived from an EMBL/GenBank/DDBJ whole genome shotgun (WGS) entry which is preliminary data.</text>
</comment>
<gene>
    <name evidence="1" type="ORF">QFC20_001129</name>
</gene>
<evidence type="ECO:0000313" key="1">
    <source>
        <dbReference type="EMBL" id="KAJ9115262.1"/>
    </source>
</evidence>
<dbReference type="Proteomes" id="UP001230649">
    <property type="component" value="Unassembled WGS sequence"/>
</dbReference>
<protein>
    <submittedName>
        <fullName evidence="1">Uncharacterized protein</fullName>
    </submittedName>
</protein>
<proteinExistence type="predicted"/>